<dbReference type="GO" id="GO:0046872">
    <property type="term" value="F:metal ion binding"/>
    <property type="evidence" value="ECO:0007669"/>
    <property type="project" value="UniProtKB-KW"/>
</dbReference>
<evidence type="ECO:0000256" key="7">
    <source>
        <dbReference type="ARBA" id="ARBA00022960"/>
    </source>
</evidence>
<comment type="cofactor">
    <cofactor evidence="12">
        <name>Mg(2+)</name>
        <dbReference type="ChEBI" id="CHEBI:18420"/>
    </cofactor>
    <cofactor evidence="12">
        <name>Mn(2+)</name>
        <dbReference type="ChEBI" id="CHEBI:29035"/>
    </cofactor>
    <text evidence="12">Binds 2 magnesium or manganese ions per subunit.</text>
</comment>
<protein>
    <recommendedName>
        <fullName evidence="10">D-alanine--D-alanine ligase</fullName>
        <ecNumber evidence="10">6.3.2.4</ecNumber>
    </recommendedName>
    <alternativeName>
        <fullName evidence="10">D-Ala-D-Ala ligase</fullName>
    </alternativeName>
    <alternativeName>
        <fullName evidence="10">D-alanylalanine synthetase</fullName>
    </alternativeName>
</protein>
<keyword evidence="6 13" id="KW-0067">ATP-binding</keyword>
<feature type="binding site" evidence="12">
    <location>
        <position position="255"/>
    </location>
    <ligand>
        <name>Mg(2+)</name>
        <dbReference type="ChEBI" id="CHEBI:18420"/>
        <label>1</label>
    </ligand>
</feature>
<accession>A0A1S2LRU4</accession>
<evidence type="ECO:0000256" key="13">
    <source>
        <dbReference type="PROSITE-ProRule" id="PRU00409"/>
    </source>
</evidence>
<organism evidence="15 16">
    <name type="scientific">Anaerobacillus alkalilacustris</name>
    <dbReference type="NCBI Taxonomy" id="393763"/>
    <lineage>
        <taxon>Bacteria</taxon>
        <taxon>Bacillati</taxon>
        <taxon>Bacillota</taxon>
        <taxon>Bacilli</taxon>
        <taxon>Bacillales</taxon>
        <taxon>Bacillaceae</taxon>
        <taxon>Anaerobacillus</taxon>
    </lineage>
</organism>
<dbReference type="PIRSF" id="PIRSF039102">
    <property type="entry name" value="Ddl/VanB"/>
    <property type="match status" value="1"/>
</dbReference>
<dbReference type="PROSITE" id="PS00844">
    <property type="entry name" value="DALA_DALA_LIGASE_2"/>
    <property type="match status" value="1"/>
</dbReference>
<proteinExistence type="inferred from homology"/>
<dbReference type="InterPro" id="IPR013815">
    <property type="entry name" value="ATP_grasp_subdomain_1"/>
</dbReference>
<keyword evidence="4 10" id="KW-0436">Ligase</keyword>
<feature type="active site" evidence="11">
    <location>
        <position position="13"/>
    </location>
</feature>
<dbReference type="NCBIfam" id="NF002528">
    <property type="entry name" value="PRK01966.1-4"/>
    <property type="match status" value="1"/>
</dbReference>
<evidence type="ECO:0000256" key="11">
    <source>
        <dbReference type="PIRSR" id="PIRSR039102-1"/>
    </source>
</evidence>
<dbReference type="OrthoDB" id="9813261at2"/>
<evidence type="ECO:0000256" key="8">
    <source>
        <dbReference type="ARBA" id="ARBA00022984"/>
    </source>
</evidence>
<dbReference type="Pfam" id="PF01820">
    <property type="entry name" value="Dala_Dala_lig_N"/>
    <property type="match status" value="2"/>
</dbReference>
<dbReference type="InterPro" id="IPR011127">
    <property type="entry name" value="Dala_Dala_lig_N"/>
</dbReference>
<dbReference type="NCBIfam" id="TIGR01205">
    <property type="entry name" value="D_ala_D_alaTIGR"/>
    <property type="match status" value="1"/>
</dbReference>
<dbReference type="GO" id="GO:0005737">
    <property type="term" value="C:cytoplasm"/>
    <property type="evidence" value="ECO:0007669"/>
    <property type="project" value="UniProtKB-SubCell"/>
</dbReference>
<dbReference type="RefSeq" id="WP_071309011.1">
    <property type="nucleotide sequence ID" value="NZ_MLQR01000016.1"/>
</dbReference>
<reference evidence="15 16" key="1">
    <citation type="submission" date="2016-10" db="EMBL/GenBank/DDBJ databases">
        <title>Draft genome sequences of four alkaliphilic bacteria belonging to the Anaerobacillus genus.</title>
        <authorList>
            <person name="Bassil N.M."/>
            <person name="Lloyd J.R."/>
        </authorList>
    </citation>
    <scope>NUCLEOTIDE SEQUENCE [LARGE SCALE GENOMIC DNA]</scope>
    <source>
        <strain evidence="15 16">DSM 18345</strain>
    </source>
</reference>
<evidence type="ECO:0000256" key="6">
    <source>
        <dbReference type="ARBA" id="ARBA00022840"/>
    </source>
</evidence>
<dbReference type="EMBL" id="MLQR01000016">
    <property type="protein sequence ID" value="OIJ14843.1"/>
    <property type="molecule type" value="Genomic_DNA"/>
</dbReference>
<keyword evidence="7 10" id="KW-0133">Cell shape</keyword>
<dbReference type="AlphaFoldDB" id="A0A1S2LRU4"/>
<feature type="binding site" evidence="12">
    <location>
        <position position="271"/>
    </location>
    <ligand>
        <name>Mg(2+)</name>
        <dbReference type="ChEBI" id="CHEBI:18420"/>
        <label>2</label>
    </ligand>
</feature>
<evidence type="ECO:0000259" key="14">
    <source>
        <dbReference type="PROSITE" id="PS50975"/>
    </source>
</evidence>
<gene>
    <name evidence="10" type="primary">ddl</name>
    <name evidence="15" type="ORF">BKP37_07660</name>
</gene>
<feature type="active site" evidence="11">
    <location>
        <position position="144"/>
    </location>
</feature>
<dbReference type="Proteomes" id="UP000179524">
    <property type="component" value="Unassembled WGS sequence"/>
</dbReference>
<comment type="similarity">
    <text evidence="2 10">Belongs to the D-alanine--D-alanine ligase family.</text>
</comment>
<comment type="catalytic activity">
    <reaction evidence="10">
        <text>2 D-alanine + ATP = D-alanyl-D-alanine + ADP + phosphate + H(+)</text>
        <dbReference type="Rhea" id="RHEA:11224"/>
        <dbReference type="ChEBI" id="CHEBI:15378"/>
        <dbReference type="ChEBI" id="CHEBI:30616"/>
        <dbReference type="ChEBI" id="CHEBI:43474"/>
        <dbReference type="ChEBI" id="CHEBI:57416"/>
        <dbReference type="ChEBI" id="CHEBI:57822"/>
        <dbReference type="ChEBI" id="CHEBI:456216"/>
        <dbReference type="EC" id="6.3.2.4"/>
    </reaction>
</comment>
<dbReference type="PROSITE" id="PS00843">
    <property type="entry name" value="DALA_DALA_LIGASE_1"/>
    <property type="match status" value="1"/>
</dbReference>
<evidence type="ECO:0000256" key="5">
    <source>
        <dbReference type="ARBA" id="ARBA00022741"/>
    </source>
</evidence>
<dbReference type="Gene3D" id="3.30.470.20">
    <property type="entry name" value="ATP-grasp fold, B domain"/>
    <property type="match status" value="1"/>
</dbReference>
<evidence type="ECO:0000256" key="2">
    <source>
        <dbReference type="ARBA" id="ARBA00010871"/>
    </source>
</evidence>
<name>A0A1S2LRU4_9BACI</name>
<dbReference type="SUPFAM" id="SSF52440">
    <property type="entry name" value="PreATP-grasp domain"/>
    <property type="match status" value="1"/>
</dbReference>
<evidence type="ECO:0000256" key="12">
    <source>
        <dbReference type="PIRSR" id="PIRSR039102-3"/>
    </source>
</evidence>
<dbReference type="InterPro" id="IPR011095">
    <property type="entry name" value="Dala_Dala_lig_C"/>
</dbReference>
<keyword evidence="12" id="KW-0479">Metal-binding</keyword>
<keyword evidence="9 10" id="KW-0961">Cell wall biogenesis/degradation</keyword>
<comment type="pathway">
    <text evidence="10">Cell wall biogenesis; peptidoglycan biosynthesis.</text>
</comment>
<dbReference type="GO" id="GO:0008360">
    <property type="term" value="P:regulation of cell shape"/>
    <property type="evidence" value="ECO:0007669"/>
    <property type="project" value="UniProtKB-KW"/>
</dbReference>
<feature type="active site" evidence="11">
    <location>
        <position position="280"/>
    </location>
</feature>
<dbReference type="Gene3D" id="3.40.50.20">
    <property type="match status" value="1"/>
</dbReference>
<sequence length="307" mass="33736">MKIGVLYGGTSSEREVSLSSGKGIVQALKKKNHHVIEIDFKGTKECLLQIMNLDVDIFFIGLHGRLGEDGRIQGLLDLLGIPYVGSNVLGSALAMDKAKSKKMFYLNGIRVAKEKVVEKHSFNETDFSHELSYPVVVKPNHEGSTIGLTIAHNKKELITGIASAFQHDDVVLLEEFISGKEVTIAVMGNKGDVKALPIVEIVPKNAYYDYESKYAPGMSEHIVPARLSDDLTKQLQNQAILAHVALGCDIYSRVDFIVPHDGSEPVILEVNTLPGMTPTSLYPDAAREVGLSYEDMIEKFIQLSLNK</sequence>
<comment type="function">
    <text evidence="10">Cell wall formation.</text>
</comment>
<evidence type="ECO:0000256" key="9">
    <source>
        <dbReference type="ARBA" id="ARBA00023316"/>
    </source>
</evidence>
<dbReference type="Gene3D" id="3.30.1490.20">
    <property type="entry name" value="ATP-grasp fold, A domain"/>
    <property type="match status" value="1"/>
</dbReference>
<comment type="subcellular location">
    <subcellularLocation>
        <location evidence="1 10">Cytoplasm</location>
    </subcellularLocation>
</comment>
<evidence type="ECO:0000256" key="3">
    <source>
        <dbReference type="ARBA" id="ARBA00022490"/>
    </source>
</evidence>
<dbReference type="NCBIfam" id="NF002378">
    <property type="entry name" value="PRK01372.1"/>
    <property type="match status" value="1"/>
</dbReference>
<feature type="domain" description="ATP-grasp" evidence="14">
    <location>
        <begin position="101"/>
        <end position="302"/>
    </location>
</feature>
<keyword evidence="8 10" id="KW-0573">Peptidoglycan synthesis</keyword>
<keyword evidence="16" id="KW-1185">Reference proteome</keyword>
<dbReference type="PANTHER" id="PTHR23132:SF23">
    <property type="entry name" value="D-ALANINE--D-ALANINE LIGASE B"/>
    <property type="match status" value="1"/>
</dbReference>
<dbReference type="GO" id="GO:0005524">
    <property type="term" value="F:ATP binding"/>
    <property type="evidence" value="ECO:0007669"/>
    <property type="project" value="UniProtKB-UniRule"/>
</dbReference>
<keyword evidence="5 13" id="KW-0547">Nucleotide-binding</keyword>
<dbReference type="PROSITE" id="PS50975">
    <property type="entry name" value="ATP_GRASP"/>
    <property type="match status" value="1"/>
</dbReference>
<dbReference type="PANTHER" id="PTHR23132">
    <property type="entry name" value="D-ALANINE--D-ALANINE LIGASE"/>
    <property type="match status" value="1"/>
</dbReference>
<keyword evidence="12" id="KW-0464">Manganese</keyword>
<keyword evidence="12" id="KW-0460">Magnesium</keyword>
<dbReference type="GO" id="GO:0071555">
    <property type="term" value="P:cell wall organization"/>
    <property type="evidence" value="ECO:0007669"/>
    <property type="project" value="UniProtKB-KW"/>
</dbReference>
<dbReference type="EC" id="6.3.2.4" evidence="10"/>
<dbReference type="UniPathway" id="UPA00219"/>
<feature type="binding site" evidence="12">
    <location>
        <position position="269"/>
    </location>
    <ligand>
        <name>Mg(2+)</name>
        <dbReference type="ChEBI" id="CHEBI:18420"/>
        <label>2</label>
    </ligand>
</feature>
<evidence type="ECO:0000256" key="4">
    <source>
        <dbReference type="ARBA" id="ARBA00022598"/>
    </source>
</evidence>
<dbReference type="HAMAP" id="MF_00047">
    <property type="entry name" value="Dala_Dala_lig"/>
    <property type="match status" value="1"/>
</dbReference>
<dbReference type="GO" id="GO:0008716">
    <property type="term" value="F:D-alanine-D-alanine ligase activity"/>
    <property type="evidence" value="ECO:0007669"/>
    <property type="project" value="UniProtKB-UniRule"/>
</dbReference>
<evidence type="ECO:0000313" key="16">
    <source>
        <dbReference type="Proteomes" id="UP000179524"/>
    </source>
</evidence>
<evidence type="ECO:0000256" key="1">
    <source>
        <dbReference type="ARBA" id="ARBA00004496"/>
    </source>
</evidence>
<dbReference type="GO" id="GO:0009252">
    <property type="term" value="P:peptidoglycan biosynthetic process"/>
    <property type="evidence" value="ECO:0007669"/>
    <property type="project" value="UniProtKB-UniRule"/>
</dbReference>
<dbReference type="InterPro" id="IPR000291">
    <property type="entry name" value="D-Ala_lig_Van_CS"/>
</dbReference>
<dbReference type="Pfam" id="PF07478">
    <property type="entry name" value="Dala_Dala_lig_C"/>
    <property type="match status" value="1"/>
</dbReference>
<evidence type="ECO:0000256" key="10">
    <source>
        <dbReference type="HAMAP-Rule" id="MF_00047"/>
    </source>
</evidence>
<comment type="caution">
    <text evidence="15">The sequence shown here is derived from an EMBL/GenBank/DDBJ whole genome shotgun (WGS) entry which is preliminary data.</text>
</comment>
<feature type="binding site" evidence="12">
    <location>
        <position position="269"/>
    </location>
    <ligand>
        <name>Mg(2+)</name>
        <dbReference type="ChEBI" id="CHEBI:18420"/>
        <label>1</label>
    </ligand>
</feature>
<keyword evidence="3 10" id="KW-0963">Cytoplasm</keyword>
<dbReference type="InterPro" id="IPR005905">
    <property type="entry name" value="D_ala_D_ala"/>
</dbReference>
<dbReference type="InterPro" id="IPR011761">
    <property type="entry name" value="ATP-grasp"/>
</dbReference>
<dbReference type="InterPro" id="IPR016185">
    <property type="entry name" value="PreATP-grasp_dom_sf"/>
</dbReference>
<evidence type="ECO:0000313" key="15">
    <source>
        <dbReference type="EMBL" id="OIJ14843.1"/>
    </source>
</evidence>
<dbReference type="SUPFAM" id="SSF56059">
    <property type="entry name" value="Glutathione synthetase ATP-binding domain-like"/>
    <property type="match status" value="1"/>
</dbReference>